<dbReference type="AlphaFoldDB" id="A0A3G1IWD3"/>
<name>A0A3G1IWD3_9EUKA</name>
<keyword evidence="2" id="KW-0934">Plastid</keyword>
<reference evidence="2" key="1">
    <citation type="submission" date="2017-05" db="EMBL/GenBank/DDBJ databases">
        <title>Plastid comparative genomics reveals ancient divergence between Glaucophyte genera.</title>
        <authorList>
            <person name="Figueroa-Martinez F.J."/>
            <person name="Jackson C."/>
            <person name="Reyes-Prieto A."/>
        </authorList>
    </citation>
    <scope>NUCLEOTIDE SEQUENCE</scope>
    <source>
        <strain evidence="2">SAG 4.97</strain>
    </source>
</reference>
<feature type="transmembrane region" description="Helical" evidence="1">
    <location>
        <begin position="63"/>
        <end position="81"/>
    </location>
</feature>
<geneLocation type="plastid" evidence="2"/>
<proteinExistence type="predicted"/>
<gene>
    <name evidence="2" type="primary">orf425</name>
</gene>
<feature type="transmembrane region" description="Helical" evidence="1">
    <location>
        <begin position="12"/>
        <end position="31"/>
    </location>
</feature>
<organism evidence="2">
    <name type="scientific">Cyanoptyche gloeocystis</name>
    <dbReference type="NCBI Taxonomy" id="77922"/>
    <lineage>
        <taxon>Eukaryota</taxon>
        <taxon>Glaucocystophyceae</taxon>
        <taxon>Glaucocystophyceae incertae sedis</taxon>
        <taxon>Cyanoptyche</taxon>
    </lineage>
</organism>
<evidence type="ECO:0000256" key="1">
    <source>
        <dbReference type="SAM" id="Phobius"/>
    </source>
</evidence>
<dbReference type="EMBL" id="MF167427">
    <property type="protein sequence ID" value="ASQ40360.1"/>
    <property type="molecule type" value="Genomic_DNA"/>
</dbReference>
<accession>A0A3G1IWD3</accession>
<keyword evidence="1" id="KW-1133">Transmembrane helix</keyword>
<evidence type="ECO:0000313" key="2">
    <source>
        <dbReference type="EMBL" id="ASQ40360.1"/>
    </source>
</evidence>
<sequence>MFSIKKKYKKMTFLELCWIILCIFLCIIILAQKPILPEDIPLEIVGIPKKKRFKTFNEKLNSIIWFLIFFVLVFSIFLVIIL</sequence>
<keyword evidence="1" id="KW-0472">Membrane</keyword>
<protein>
    <submittedName>
        <fullName evidence="2">Uncharacterized protein</fullName>
    </submittedName>
</protein>
<keyword evidence="1" id="KW-0812">Transmembrane</keyword>